<dbReference type="OrthoDB" id="1928390at2759"/>
<dbReference type="Proteomes" id="UP000325315">
    <property type="component" value="Unassembled WGS sequence"/>
</dbReference>
<dbReference type="Pfam" id="PF04844">
    <property type="entry name" value="Ovate"/>
    <property type="match status" value="1"/>
</dbReference>
<feature type="compositionally biased region" description="Pro residues" evidence="7">
    <location>
        <begin position="50"/>
        <end position="61"/>
    </location>
</feature>
<keyword evidence="4 6" id="KW-0804">Transcription</keyword>
<evidence type="ECO:0000259" key="8">
    <source>
        <dbReference type="PROSITE" id="PS51754"/>
    </source>
</evidence>
<comment type="caution">
    <text evidence="9">The sequence shown here is derived from an EMBL/GenBank/DDBJ whole genome shotgun (WGS) entry which is preliminary data.</text>
</comment>
<keyword evidence="10" id="KW-1185">Reference proteome</keyword>
<evidence type="ECO:0000313" key="10">
    <source>
        <dbReference type="Proteomes" id="UP000325315"/>
    </source>
</evidence>
<accession>A0A5B6UN19</accession>
<proteinExistence type="predicted"/>
<evidence type="ECO:0000313" key="9">
    <source>
        <dbReference type="EMBL" id="KAA3457502.1"/>
    </source>
</evidence>
<sequence length="355" mass="40574">MAKRFKFKIPRVFASFKSCRSKDPSNLPSNPVPSFCRLSSVNNHPITRHLPPPPPPPPPSSKLPHHSSFKRHVTSAFSSIGCGLRSRSSAKYLSETDRSESPAPPPTLEFHWEKEDGWHVIAKAYNNNETPRRNKVYDTEINDDSFPPPLPPLPPPPPPNTVKKKRRYKKKKTTPKFRVSTSSAESILFSSESFEEEDETETLVSTDSSSEMMFAANLEAIHETKQTRQKKKKPKKVKPKRYALRFSSTEESESPARLSSFLQRMVPCKVEGKVRDSFAVVKKSEDPYEDFKKSMMDMILEKQMFDEKDLEQLLHCFLSLNSRDHHGAIVEAFSEIWEALFSRRSTSFRVSCGLN</sequence>
<evidence type="ECO:0000256" key="3">
    <source>
        <dbReference type="ARBA" id="ARBA00023015"/>
    </source>
</evidence>
<evidence type="ECO:0000256" key="1">
    <source>
        <dbReference type="ARBA" id="ARBA00004123"/>
    </source>
</evidence>
<feature type="region of interest" description="Disordered" evidence="7">
    <location>
        <begin position="189"/>
        <end position="208"/>
    </location>
</feature>
<organism evidence="9 10">
    <name type="scientific">Gossypium australe</name>
    <dbReference type="NCBI Taxonomy" id="47621"/>
    <lineage>
        <taxon>Eukaryota</taxon>
        <taxon>Viridiplantae</taxon>
        <taxon>Streptophyta</taxon>
        <taxon>Embryophyta</taxon>
        <taxon>Tracheophyta</taxon>
        <taxon>Spermatophyta</taxon>
        <taxon>Magnoliopsida</taxon>
        <taxon>eudicotyledons</taxon>
        <taxon>Gunneridae</taxon>
        <taxon>Pentapetalae</taxon>
        <taxon>rosids</taxon>
        <taxon>malvids</taxon>
        <taxon>Malvales</taxon>
        <taxon>Malvaceae</taxon>
        <taxon>Malvoideae</taxon>
        <taxon>Gossypium</taxon>
    </lineage>
</organism>
<comment type="function">
    <text evidence="6">Transcriptional repressor that regulates multiple aspects of plant growth and development.</text>
</comment>
<dbReference type="InterPro" id="IPR006458">
    <property type="entry name" value="Ovate_C"/>
</dbReference>
<evidence type="ECO:0000256" key="5">
    <source>
        <dbReference type="ARBA" id="ARBA00023242"/>
    </source>
</evidence>
<dbReference type="EMBL" id="SMMG02000011">
    <property type="protein sequence ID" value="KAA3457502.1"/>
    <property type="molecule type" value="Genomic_DNA"/>
</dbReference>
<keyword evidence="2 6" id="KW-0678">Repressor</keyword>
<keyword evidence="5 6" id="KW-0539">Nucleus</keyword>
<feature type="region of interest" description="Disordered" evidence="7">
    <location>
        <begin position="90"/>
        <end position="110"/>
    </location>
</feature>
<dbReference type="AlphaFoldDB" id="A0A5B6UN19"/>
<protein>
    <recommendedName>
        <fullName evidence="6">Transcription repressor</fullName>
    </recommendedName>
    <alternativeName>
        <fullName evidence="6">Ovate family protein</fullName>
    </alternativeName>
</protein>
<dbReference type="PROSITE" id="PS51754">
    <property type="entry name" value="OVATE"/>
    <property type="match status" value="1"/>
</dbReference>
<gene>
    <name evidence="9" type="ORF">EPI10_004176</name>
</gene>
<feature type="region of interest" description="Disordered" evidence="7">
    <location>
        <begin position="222"/>
        <end position="241"/>
    </location>
</feature>
<evidence type="ECO:0000256" key="6">
    <source>
        <dbReference type="RuleBase" id="RU367028"/>
    </source>
</evidence>
<dbReference type="GO" id="GO:0045892">
    <property type="term" value="P:negative regulation of DNA-templated transcription"/>
    <property type="evidence" value="ECO:0007669"/>
    <property type="project" value="UniProtKB-UniRule"/>
</dbReference>
<evidence type="ECO:0000256" key="7">
    <source>
        <dbReference type="SAM" id="MobiDB-lite"/>
    </source>
</evidence>
<feature type="domain" description="OVATE" evidence="8">
    <location>
        <begin position="280"/>
        <end position="339"/>
    </location>
</feature>
<dbReference type="NCBIfam" id="TIGR01568">
    <property type="entry name" value="A_thal_3678"/>
    <property type="match status" value="1"/>
</dbReference>
<evidence type="ECO:0000256" key="4">
    <source>
        <dbReference type="ARBA" id="ARBA00023163"/>
    </source>
</evidence>
<reference evidence="10" key="1">
    <citation type="journal article" date="2019" name="Plant Biotechnol. J.">
        <title>Genome sequencing of the Australian wild diploid species Gossypium australe highlights disease resistance and delayed gland morphogenesis.</title>
        <authorList>
            <person name="Cai Y."/>
            <person name="Cai X."/>
            <person name="Wang Q."/>
            <person name="Wang P."/>
            <person name="Zhang Y."/>
            <person name="Cai C."/>
            <person name="Xu Y."/>
            <person name="Wang K."/>
            <person name="Zhou Z."/>
            <person name="Wang C."/>
            <person name="Geng S."/>
            <person name="Li B."/>
            <person name="Dong Q."/>
            <person name="Hou Y."/>
            <person name="Wang H."/>
            <person name="Ai P."/>
            <person name="Liu Z."/>
            <person name="Yi F."/>
            <person name="Sun M."/>
            <person name="An G."/>
            <person name="Cheng J."/>
            <person name="Zhang Y."/>
            <person name="Shi Q."/>
            <person name="Xie Y."/>
            <person name="Shi X."/>
            <person name="Chang Y."/>
            <person name="Huang F."/>
            <person name="Chen Y."/>
            <person name="Hong S."/>
            <person name="Mi L."/>
            <person name="Sun Q."/>
            <person name="Zhang L."/>
            <person name="Zhou B."/>
            <person name="Peng R."/>
            <person name="Zhang X."/>
            <person name="Liu F."/>
        </authorList>
    </citation>
    <scope>NUCLEOTIDE SEQUENCE [LARGE SCALE GENOMIC DNA]</scope>
    <source>
        <strain evidence="10">cv. PA1801</strain>
    </source>
</reference>
<feature type="compositionally biased region" description="Basic residues" evidence="7">
    <location>
        <begin position="162"/>
        <end position="175"/>
    </location>
</feature>
<feature type="region of interest" description="Disordered" evidence="7">
    <location>
        <begin position="131"/>
        <end position="182"/>
    </location>
</feature>
<dbReference type="GO" id="GO:0005634">
    <property type="term" value="C:nucleus"/>
    <property type="evidence" value="ECO:0007669"/>
    <property type="project" value="UniProtKB-SubCell"/>
</dbReference>
<comment type="subcellular location">
    <subcellularLocation>
        <location evidence="1 6">Nucleus</location>
    </subcellularLocation>
</comment>
<keyword evidence="3 6" id="KW-0805">Transcription regulation</keyword>
<feature type="compositionally biased region" description="Pro residues" evidence="7">
    <location>
        <begin position="146"/>
        <end position="160"/>
    </location>
</feature>
<feature type="region of interest" description="Disordered" evidence="7">
    <location>
        <begin position="19"/>
        <end position="70"/>
    </location>
</feature>
<evidence type="ECO:0000256" key="2">
    <source>
        <dbReference type="ARBA" id="ARBA00022491"/>
    </source>
</evidence>
<feature type="compositionally biased region" description="Basic residues" evidence="7">
    <location>
        <begin position="227"/>
        <end position="241"/>
    </location>
</feature>
<name>A0A5B6UN19_9ROSI</name>
<dbReference type="PANTHER" id="PTHR33057:SF90">
    <property type="entry name" value="TRANSCRIPTION REPRESSOR OFP7"/>
    <property type="match status" value="1"/>
</dbReference>
<dbReference type="PANTHER" id="PTHR33057">
    <property type="entry name" value="TRANSCRIPTION REPRESSOR OFP7-RELATED"/>
    <property type="match status" value="1"/>
</dbReference>
<dbReference type="InterPro" id="IPR038933">
    <property type="entry name" value="Ovate"/>
</dbReference>